<keyword evidence="1" id="KW-0732">Signal</keyword>
<dbReference type="AlphaFoldDB" id="A0A821BP42"/>
<evidence type="ECO:0000256" key="1">
    <source>
        <dbReference type="ARBA" id="ARBA00022729"/>
    </source>
</evidence>
<evidence type="ECO:0000313" key="2">
    <source>
        <dbReference type="EMBL" id="CAF4595215.1"/>
    </source>
</evidence>
<protein>
    <recommendedName>
        <fullName evidence="4">VCBS repeat-containing protein</fullName>
    </recommendedName>
</protein>
<dbReference type="InterPro" id="IPR013517">
    <property type="entry name" value="FG-GAP"/>
</dbReference>
<dbReference type="Gene3D" id="2.30.30.100">
    <property type="match status" value="3"/>
</dbReference>
<evidence type="ECO:0000313" key="3">
    <source>
        <dbReference type="Proteomes" id="UP000663838"/>
    </source>
</evidence>
<dbReference type="PANTHER" id="PTHR46580">
    <property type="entry name" value="SENSOR KINASE-RELATED"/>
    <property type="match status" value="1"/>
</dbReference>
<proteinExistence type="predicted"/>
<organism evidence="2 3">
    <name type="scientific">Rotaria socialis</name>
    <dbReference type="NCBI Taxonomy" id="392032"/>
    <lineage>
        <taxon>Eukaryota</taxon>
        <taxon>Metazoa</taxon>
        <taxon>Spiralia</taxon>
        <taxon>Gnathifera</taxon>
        <taxon>Rotifera</taxon>
        <taxon>Eurotatoria</taxon>
        <taxon>Bdelloidea</taxon>
        <taxon>Philodinida</taxon>
        <taxon>Philodinidae</taxon>
        <taxon>Rotaria</taxon>
    </lineage>
</organism>
<dbReference type="SUPFAM" id="SSF69318">
    <property type="entry name" value="Integrin alpha N-terminal domain"/>
    <property type="match status" value="1"/>
</dbReference>
<dbReference type="EMBL" id="CAJOBS010000524">
    <property type="protein sequence ID" value="CAF4595215.1"/>
    <property type="molecule type" value="Genomic_DNA"/>
</dbReference>
<name>A0A821BP42_9BILA</name>
<reference evidence="2" key="1">
    <citation type="submission" date="2021-02" db="EMBL/GenBank/DDBJ databases">
        <authorList>
            <person name="Nowell W R."/>
        </authorList>
    </citation>
    <scope>NUCLEOTIDE SEQUENCE</scope>
</reference>
<feature type="non-terminal residue" evidence="2">
    <location>
        <position position="1"/>
    </location>
</feature>
<evidence type="ECO:0008006" key="4">
    <source>
        <dbReference type="Google" id="ProtNLM"/>
    </source>
</evidence>
<accession>A0A821BP42</accession>
<comment type="caution">
    <text evidence="2">The sequence shown here is derived from an EMBL/GenBank/DDBJ whole genome shotgun (WGS) entry which is preliminary data.</text>
</comment>
<dbReference type="Proteomes" id="UP000663838">
    <property type="component" value="Unassembled WGS sequence"/>
</dbReference>
<dbReference type="Pfam" id="PF13517">
    <property type="entry name" value="FG-GAP_3"/>
    <property type="match status" value="2"/>
</dbReference>
<dbReference type="InterPro" id="IPR028994">
    <property type="entry name" value="Integrin_alpha_N"/>
</dbReference>
<sequence length="245" mass="26187">MKTEIDFMDTKLGSLNSDKKKKSQKTENPNEIEMLKLLSVVSDSKPCAVALGDVNNDHLLDIVAANSGTDTIGIFLSLSNSNFTDQQTYSTGHGSHPTSLVLTDFNNDTYLDVAVANYGTNNIGIFLGNKIGGYAQQKNYALNASRPVFIVADNSLDIAVANYGTDNVGIFIGIGDGTFTRQYTYSTSLNSNPSSIITGDLDNDNHLDLLVTNSGTGSIGIFFGNGNGTFSQQTTFSINSKSHPT</sequence>
<gene>
    <name evidence="2" type="ORF">TOA249_LOCUS10219</name>
</gene>